<dbReference type="GO" id="GO:0031593">
    <property type="term" value="F:polyubiquitin modification-dependent protein binding"/>
    <property type="evidence" value="ECO:0007669"/>
    <property type="project" value="TreeGrafter"/>
</dbReference>
<comment type="caution">
    <text evidence="3">The sequence shown here is derived from an EMBL/GenBank/DDBJ whole genome shotgun (WGS) entry which is preliminary data.</text>
</comment>
<name>A0A6A1W1T3_9ROSI</name>
<proteinExistence type="predicted"/>
<evidence type="ECO:0000259" key="2">
    <source>
        <dbReference type="SMART" id="SM00727"/>
    </source>
</evidence>
<gene>
    <name evidence="3" type="ORF">CJ030_MR3G028957</name>
</gene>
<dbReference type="InterPro" id="IPR006636">
    <property type="entry name" value="STI1_HS-bd"/>
</dbReference>
<dbReference type="SMART" id="SM00727">
    <property type="entry name" value="STI1"/>
    <property type="match status" value="2"/>
</dbReference>
<dbReference type="EMBL" id="RXIC02000021">
    <property type="protein sequence ID" value="KAB1219204.1"/>
    <property type="molecule type" value="Genomic_DNA"/>
</dbReference>
<feature type="compositionally biased region" description="Low complexity" evidence="1">
    <location>
        <begin position="31"/>
        <end position="46"/>
    </location>
</feature>
<feature type="region of interest" description="Disordered" evidence="1">
    <location>
        <begin position="26"/>
        <end position="62"/>
    </location>
</feature>
<dbReference type="GO" id="GO:0006511">
    <property type="term" value="P:ubiquitin-dependent protein catabolic process"/>
    <property type="evidence" value="ECO:0007669"/>
    <property type="project" value="TreeGrafter"/>
</dbReference>
<protein>
    <submittedName>
        <fullName evidence="3">Ubiquitin domain-containing protein DSK2a</fullName>
    </submittedName>
</protein>
<sequence length="192" mass="20771">MGGNTGNDLSSNPFAALLRNQVGAQGGAQVGDGANSPSTTSSNRTSGFISPNTNPLPNPWSNTIEENQQITERPVVDYQKGAVALKPPGIVGLGGLGLPDMEHMVNGVPDAAGLNQLLQNPAVSQMMRNLLSIPQYMNQILSLNPQLRGMFDMNPQLREMMQNPDLLRQLTNPETMQRFFIFDSDSTSHPIQ</sequence>
<dbReference type="PANTHER" id="PTHR10677:SF3">
    <property type="entry name" value="FI07626P-RELATED"/>
    <property type="match status" value="1"/>
</dbReference>
<feature type="domain" description="STI1" evidence="2">
    <location>
        <begin position="144"/>
        <end position="179"/>
    </location>
</feature>
<evidence type="ECO:0000313" key="3">
    <source>
        <dbReference type="EMBL" id="KAB1219204.1"/>
    </source>
</evidence>
<dbReference type="GO" id="GO:0005829">
    <property type="term" value="C:cytosol"/>
    <property type="evidence" value="ECO:0007669"/>
    <property type="project" value="TreeGrafter"/>
</dbReference>
<dbReference type="AlphaFoldDB" id="A0A6A1W1T3"/>
<feature type="compositionally biased region" description="Polar residues" evidence="1">
    <location>
        <begin position="47"/>
        <end position="62"/>
    </location>
</feature>
<dbReference type="InterPro" id="IPR015496">
    <property type="entry name" value="Ubiquilin"/>
</dbReference>
<accession>A0A6A1W1T3</accession>
<reference evidence="3 4" key="1">
    <citation type="journal article" date="2019" name="Plant Biotechnol. J.">
        <title>The red bayberry genome and genetic basis of sex determination.</title>
        <authorList>
            <person name="Jia H.M."/>
            <person name="Jia H.J."/>
            <person name="Cai Q.L."/>
            <person name="Wang Y."/>
            <person name="Zhao H.B."/>
            <person name="Yang W.F."/>
            <person name="Wang G.Y."/>
            <person name="Li Y.H."/>
            <person name="Zhan D.L."/>
            <person name="Shen Y.T."/>
            <person name="Niu Q.F."/>
            <person name="Chang L."/>
            <person name="Qiu J."/>
            <person name="Zhao L."/>
            <person name="Xie H.B."/>
            <person name="Fu W.Y."/>
            <person name="Jin J."/>
            <person name="Li X.W."/>
            <person name="Jiao Y."/>
            <person name="Zhou C.C."/>
            <person name="Tu T."/>
            <person name="Chai C.Y."/>
            <person name="Gao J.L."/>
            <person name="Fan L.J."/>
            <person name="van de Weg E."/>
            <person name="Wang J.Y."/>
            <person name="Gao Z.S."/>
        </authorList>
    </citation>
    <scope>NUCLEOTIDE SEQUENCE [LARGE SCALE GENOMIC DNA]</scope>
    <source>
        <tissue evidence="3">Leaves</tissue>
    </source>
</reference>
<dbReference type="OrthoDB" id="267397at2759"/>
<feature type="domain" description="STI1" evidence="2">
    <location>
        <begin position="87"/>
        <end position="140"/>
    </location>
</feature>
<dbReference type="Proteomes" id="UP000516437">
    <property type="component" value="Chromosome 3"/>
</dbReference>
<evidence type="ECO:0000256" key="1">
    <source>
        <dbReference type="SAM" id="MobiDB-lite"/>
    </source>
</evidence>
<dbReference type="Pfam" id="PF23195">
    <property type="entry name" value="UBQLN1"/>
    <property type="match status" value="1"/>
</dbReference>
<keyword evidence="4" id="KW-1185">Reference proteome</keyword>
<dbReference type="PANTHER" id="PTHR10677">
    <property type="entry name" value="UBIQUILIN"/>
    <property type="match status" value="1"/>
</dbReference>
<evidence type="ECO:0000313" key="4">
    <source>
        <dbReference type="Proteomes" id="UP000516437"/>
    </source>
</evidence>
<organism evidence="3 4">
    <name type="scientific">Morella rubra</name>
    <name type="common">Chinese bayberry</name>
    <dbReference type="NCBI Taxonomy" id="262757"/>
    <lineage>
        <taxon>Eukaryota</taxon>
        <taxon>Viridiplantae</taxon>
        <taxon>Streptophyta</taxon>
        <taxon>Embryophyta</taxon>
        <taxon>Tracheophyta</taxon>
        <taxon>Spermatophyta</taxon>
        <taxon>Magnoliopsida</taxon>
        <taxon>eudicotyledons</taxon>
        <taxon>Gunneridae</taxon>
        <taxon>Pentapetalae</taxon>
        <taxon>rosids</taxon>
        <taxon>fabids</taxon>
        <taxon>Fagales</taxon>
        <taxon>Myricaceae</taxon>
        <taxon>Morella</taxon>
    </lineage>
</organism>